<dbReference type="Proteomes" id="UP000439903">
    <property type="component" value="Unassembled WGS sequence"/>
</dbReference>
<dbReference type="PANTHER" id="PTHR13243:SF1">
    <property type="entry name" value="NUCLEOLAR PROTEIN 16"/>
    <property type="match status" value="1"/>
</dbReference>
<dbReference type="OrthoDB" id="285729at2759"/>
<reference evidence="6 7" key="1">
    <citation type="journal article" date="2019" name="Environ. Microbiol.">
        <title>At the nexus of three kingdoms: the genome of the mycorrhizal fungus Gigaspora margarita provides insights into plant, endobacterial and fungal interactions.</title>
        <authorList>
            <person name="Venice F."/>
            <person name="Ghignone S."/>
            <person name="Salvioli di Fossalunga A."/>
            <person name="Amselem J."/>
            <person name="Novero M."/>
            <person name="Xianan X."/>
            <person name="Sedzielewska Toro K."/>
            <person name="Morin E."/>
            <person name="Lipzen A."/>
            <person name="Grigoriev I.V."/>
            <person name="Henrissat B."/>
            <person name="Martin F.M."/>
            <person name="Bonfante P."/>
        </authorList>
    </citation>
    <scope>NUCLEOTIDE SEQUENCE [LARGE SCALE GENOMIC DNA]</scope>
    <source>
        <strain evidence="6 7">BEG34</strain>
    </source>
</reference>
<comment type="function">
    <text evidence="1">Involved in the biogenesis of the 60S ribosomal subunit.</text>
</comment>
<dbReference type="InterPro" id="IPR019002">
    <property type="entry name" value="Ribosome_biogenesis_Nop16"/>
</dbReference>
<keyword evidence="7" id="KW-1185">Reference proteome</keyword>
<gene>
    <name evidence="6" type="ORF">F8M41_001022</name>
</gene>
<evidence type="ECO:0000256" key="2">
    <source>
        <dbReference type="ARBA" id="ARBA00004604"/>
    </source>
</evidence>
<dbReference type="GO" id="GO:0005730">
    <property type="term" value="C:nucleolus"/>
    <property type="evidence" value="ECO:0007669"/>
    <property type="project" value="UniProtKB-SubCell"/>
</dbReference>
<evidence type="ECO:0000313" key="7">
    <source>
        <dbReference type="Proteomes" id="UP000439903"/>
    </source>
</evidence>
<dbReference type="PANTHER" id="PTHR13243">
    <property type="entry name" value="HSPC111 PROTEIN-RELATED"/>
    <property type="match status" value="1"/>
</dbReference>
<dbReference type="GO" id="GO:0042273">
    <property type="term" value="P:ribosomal large subunit biogenesis"/>
    <property type="evidence" value="ECO:0007669"/>
    <property type="project" value="TreeGrafter"/>
</dbReference>
<organism evidence="6 7">
    <name type="scientific">Gigaspora margarita</name>
    <dbReference type="NCBI Taxonomy" id="4874"/>
    <lineage>
        <taxon>Eukaryota</taxon>
        <taxon>Fungi</taxon>
        <taxon>Fungi incertae sedis</taxon>
        <taxon>Mucoromycota</taxon>
        <taxon>Glomeromycotina</taxon>
        <taxon>Glomeromycetes</taxon>
        <taxon>Diversisporales</taxon>
        <taxon>Gigasporaceae</taxon>
        <taxon>Gigaspora</taxon>
    </lineage>
</organism>
<dbReference type="AlphaFoldDB" id="A0A8H3XF31"/>
<evidence type="ECO:0000256" key="5">
    <source>
        <dbReference type="ARBA" id="ARBA00023242"/>
    </source>
</evidence>
<dbReference type="EMBL" id="WTPW01001081">
    <property type="protein sequence ID" value="KAF0458373.1"/>
    <property type="molecule type" value="Genomic_DNA"/>
</dbReference>
<evidence type="ECO:0000256" key="4">
    <source>
        <dbReference type="ARBA" id="ARBA00015522"/>
    </source>
</evidence>
<evidence type="ECO:0000256" key="1">
    <source>
        <dbReference type="ARBA" id="ARBA00002889"/>
    </source>
</evidence>
<protein>
    <recommendedName>
        <fullName evidence="4">Nucleolar protein 16</fullName>
    </recommendedName>
</protein>
<keyword evidence="5" id="KW-0539">Nucleus</keyword>
<name>A0A8H3XF31_GIGMA</name>
<sequence>MGLMVSLNGVAGGVEKLYRDEHNPLNIEELKKNLDPDQGIIERDEQGNVINVIINKEKDEKVDTKVHPPARTDIVRELEAQASFVHKKEHHLSENERLSIEKLINKYGDDYESMFRDIKLNVYQHTAAQLKKKCQKYLLENANIKTNL</sequence>
<accession>A0A8H3XF31</accession>
<comment type="subcellular location">
    <subcellularLocation>
        <location evidence="2">Nucleus</location>
        <location evidence="2">Nucleolus</location>
    </subcellularLocation>
</comment>
<dbReference type="Pfam" id="PF09420">
    <property type="entry name" value="Nop16"/>
    <property type="match status" value="1"/>
</dbReference>
<comment type="caution">
    <text evidence="6">The sequence shown here is derived from an EMBL/GenBank/DDBJ whole genome shotgun (WGS) entry which is preliminary data.</text>
</comment>
<comment type="similarity">
    <text evidence="3">Belongs to the NOP16 family.</text>
</comment>
<evidence type="ECO:0000256" key="3">
    <source>
        <dbReference type="ARBA" id="ARBA00008479"/>
    </source>
</evidence>
<evidence type="ECO:0000313" key="6">
    <source>
        <dbReference type="EMBL" id="KAF0458373.1"/>
    </source>
</evidence>
<proteinExistence type="inferred from homology"/>